<dbReference type="EMBL" id="QSJG01000008">
    <property type="protein sequence ID" value="RHD55843.1"/>
    <property type="molecule type" value="Genomic_DNA"/>
</dbReference>
<dbReference type="Proteomes" id="UP000284361">
    <property type="component" value="Unassembled WGS sequence"/>
</dbReference>
<gene>
    <name evidence="1" type="ORF">DW789_05925</name>
</gene>
<comment type="caution">
    <text evidence="1">The sequence shown here is derived from an EMBL/GenBank/DDBJ whole genome shotgun (WGS) entry which is preliminary data.</text>
</comment>
<sequence length="171" mass="20370">MQNLRSIMMKNRLQFLLRKNAGKQHLEIYQEEVSKLVIGKDIKVMSLEESDMILKMISDNMLFEQSNLAWSAKQIPFQDKHILKKIISDIQLKYDDIVYMQIKNSDICGLALLDRIDMFNVSFHYEDDSSGLITFYDKSLTNMLVVDFYEEWNEYFYDIEIHGKQWSYLVL</sequence>
<proteinExistence type="predicted"/>
<accession>A0A414FWP0</accession>
<evidence type="ECO:0000313" key="1">
    <source>
        <dbReference type="EMBL" id="RHD55843.1"/>
    </source>
</evidence>
<evidence type="ECO:0000313" key="2">
    <source>
        <dbReference type="Proteomes" id="UP000284361"/>
    </source>
</evidence>
<organism evidence="1 2">
    <name type="scientific">Phocaeicola plebeius</name>
    <dbReference type="NCBI Taxonomy" id="310297"/>
    <lineage>
        <taxon>Bacteria</taxon>
        <taxon>Pseudomonadati</taxon>
        <taxon>Bacteroidota</taxon>
        <taxon>Bacteroidia</taxon>
        <taxon>Bacteroidales</taxon>
        <taxon>Bacteroidaceae</taxon>
        <taxon>Phocaeicola</taxon>
    </lineage>
</organism>
<dbReference type="AlphaFoldDB" id="A0A414FWP0"/>
<name>A0A414FWP0_9BACT</name>
<reference evidence="1 2" key="1">
    <citation type="submission" date="2018-08" db="EMBL/GenBank/DDBJ databases">
        <title>A genome reference for cultivated species of the human gut microbiota.</title>
        <authorList>
            <person name="Zou Y."/>
            <person name="Xue W."/>
            <person name="Luo G."/>
        </authorList>
    </citation>
    <scope>NUCLEOTIDE SEQUENCE [LARGE SCALE GENOMIC DNA]</scope>
    <source>
        <strain evidence="1 2">AM31-10</strain>
    </source>
</reference>
<protein>
    <submittedName>
        <fullName evidence="1">Uncharacterized protein</fullName>
    </submittedName>
</protein>